<evidence type="ECO:0000313" key="1">
    <source>
        <dbReference type="EMBL" id="CBI38534.3"/>
    </source>
</evidence>
<gene>
    <name evidence="1" type="ORF">VIT_00s2480g00010</name>
</gene>
<dbReference type="AlphaFoldDB" id="D7U720"/>
<dbReference type="InParanoid" id="D7U720"/>
<evidence type="ECO:0008006" key="3">
    <source>
        <dbReference type="Google" id="ProtNLM"/>
    </source>
</evidence>
<evidence type="ECO:0000313" key="2">
    <source>
        <dbReference type="Proteomes" id="UP000009183"/>
    </source>
</evidence>
<reference evidence="2" key="1">
    <citation type="journal article" date="2007" name="Nature">
        <title>The grapevine genome sequence suggests ancestral hexaploidization in major angiosperm phyla.</title>
        <authorList>
            <consortium name="The French-Italian Public Consortium for Grapevine Genome Characterization."/>
            <person name="Jaillon O."/>
            <person name="Aury J.-M."/>
            <person name="Noel B."/>
            <person name="Policriti A."/>
            <person name="Clepet C."/>
            <person name="Casagrande A."/>
            <person name="Choisne N."/>
            <person name="Aubourg S."/>
            <person name="Vitulo N."/>
            <person name="Jubin C."/>
            <person name="Vezzi A."/>
            <person name="Legeai F."/>
            <person name="Hugueney P."/>
            <person name="Dasilva C."/>
            <person name="Horner D."/>
            <person name="Mica E."/>
            <person name="Jublot D."/>
            <person name="Poulain J."/>
            <person name="Bruyere C."/>
            <person name="Billault A."/>
            <person name="Segurens B."/>
            <person name="Gouyvenoux M."/>
            <person name="Ugarte E."/>
            <person name="Cattonaro F."/>
            <person name="Anthouard V."/>
            <person name="Vico V."/>
            <person name="Del Fabbro C."/>
            <person name="Alaux M."/>
            <person name="Di Gaspero G."/>
            <person name="Dumas V."/>
            <person name="Felice N."/>
            <person name="Paillard S."/>
            <person name="Juman I."/>
            <person name="Moroldo M."/>
            <person name="Scalabrin S."/>
            <person name="Canaguier A."/>
            <person name="Le Clainche I."/>
            <person name="Malacrida G."/>
            <person name="Durand E."/>
            <person name="Pesole G."/>
            <person name="Laucou V."/>
            <person name="Chatelet P."/>
            <person name="Merdinoglu D."/>
            <person name="Delledonne M."/>
            <person name="Pezzotti M."/>
            <person name="Lecharny A."/>
            <person name="Scarpelli C."/>
            <person name="Artiguenave F."/>
            <person name="Pe M.E."/>
            <person name="Valle G."/>
            <person name="Morgante M."/>
            <person name="Caboche M."/>
            <person name="Adam-Blondon A.-F."/>
            <person name="Weissenbach J."/>
            <person name="Quetier F."/>
            <person name="Wincker P."/>
        </authorList>
    </citation>
    <scope>NUCLEOTIDE SEQUENCE [LARGE SCALE GENOMIC DNA]</scope>
    <source>
        <strain evidence="2">cv. Pinot noir / PN40024</strain>
    </source>
</reference>
<dbReference type="HOGENOM" id="CLU_2872251_0_0_1"/>
<accession>D7U720</accession>
<keyword evidence="2" id="KW-1185">Reference proteome</keyword>
<protein>
    <recommendedName>
        <fullName evidence="3">BED-type domain-containing protein</fullName>
    </recommendedName>
</protein>
<sequence>MFILWDKLARERLLKMVIKCLNCGKQLMQMASLLRHICSCWIPSSVGSINKTTHWFCKGAAIIK</sequence>
<name>D7U720_VITVI</name>
<dbReference type="Proteomes" id="UP000009183">
    <property type="component" value="Unassembled WGS sequence, unordered"/>
</dbReference>
<dbReference type="PaxDb" id="29760-VIT_00s2480g00010.t01"/>
<proteinExistence type="predicted"/>
<dbReference type="EMBL" id="FN596721">
    <property type="protein sequence ID" value="CBI38534.3"/>
    <property type="molecule type" value="Genomic_DNA"/>
</dbReference>
<organism evidence="1 2">
    <name type="scientific">Vitis vinifera</name>
    <name type="common">Grape</name>
    <dbReference type="NCBI Taxonomy" id="29760"/>
    <lineage>
        <taxon>Eukaryota</taxon>
        <taxon>Viridiplantae</taxon>
        <taxon>Streptophyta</taxon>
        <taxon>Embryophyta</taxon>
        <taxon>Tracheophyta</taxon>
        <taxon>Spermatophyta</taxon>
        <taxon>Magnoliopsida</taxon>
        <taxon>eudicotyledons</taxon>
        <taxon>Gunneridae</taxon>
        <taxon>Pentapetalae</taxon>
        <taxon>rosids</taxon>
        <taxon>Vitales</taxon>
        <taxon>Vitaceae</taxon>
        <taxon>Viteae</taxon>
        <taxon>Vitis</taxon>
    </lineage>
</organism>